<dbReference type="Gene3D" id="1.25.40.10">
    <property type="entry name" value="Tetratricopeptide repeat domain"/>
    <property type="match status" value="3"/>
</dbReference>
<feature type="region of interest" description="Disordered" evidence="2">
    <location>
        <begin position="934"/>
        <end position="957"/>
    </location>
</feature>
<evidence type="ECO:0000256" key="1">
    <source>
        <dbReference type="PROSITE-ProRule" id="PRU00339"/>
    </source>
</evidence>
<proteinExistence type="predicted"/>
<keyword evidence="4" id="KW-1185">Reference proteome</keyword>
<dbReference type="GO" id="GO:0000127">
    <property type="term" value="C:transcription factor TFIIIC complex"/>
    <property type="evidence" value="ECO:0007669"/>
    <property type="project" value="TreeGrafter"/>
</dbReference>
<feature type="region of interest" description="Disordered" evidence="2">
    <location>
        <begin position="1"/>
        <end position="20"/>
    </location>
</feature>
<dbReference type="Proteomes" id="UP001151582">
    <property type="component" value="Unassembled WGS sequence"/>
</dbReference>
<dbReference type="EMBL" id="JANBQB010000235">
    <property type="protein sequence ID" value="KAJ1979144.1"/>
    <property type="molecule type" value="Genomic_DNA"/>
</dbReference>
<dbReference type="InterPro" id="IPR011990">
    <property type="entry name" value="TPR-like_helical_dom_sf"/>
</dbReference>
<dbReference type="Pfam" id="PF13432">
    <property type="entry name" value="TPR_16"/>
    <property type="match status" value="2"/>
</dbReference>
<dbReference type="PANTHER" id="PTHR23082:SF0">
    <property type="entry name" value="GENERAL TRANSCRIPTION FACTOR 3C POLYPEPTIDE 3"/>
    <property type="match status" value="1"/>
</dbReference>
<feature type="region of interest" description="Disordered" evidence="2">
    <location>
        <begin position="708"/>
        <end position="728"/>
    </location>
</feature>
<dbReference type="SMART" id="SM00028">
    <property type="entry name" value="TPR"/>
    <property type="match status" value="8"/>
</dbReference>
<feature type="repeat" description="TPR" evidence="1">
    <location>
        <begin position="639"/>
        <end position="672"/>
    </location>
</feature>
<name>A0A9W8E9I2_9FUNG</name>
<evidence type="ECO:0000313" key="3">
    <source>
        <dbReference type="EMBL" id="KAJ1979144.1"/>
    </source>
</evidence>
<dbReference type="PROSITE" id="PS50005">
    <property type="entry name" value="TPR"/>
    <property type="match status" value="4"/>
</dbReference>
<feature type="compositionally biased region" description="Basic residues" evidence="2">
    <location>
        <begin position="487"/>
        <end position="502"/>
    </location>
</feature>
<feature type="compositionally biased region" description="Pro residues" evidence="2">
    <location>
        <begin position="1"/>
        <end position="11"/>
    </location>
</feature>
<feature type="compositionally biased region" description="Polar residues" evidence="2">
    <location>
        <begin position="469"/>
        <end position="484"/>
    </location>
</feature>
<dbReference type="SUPFAM" id="SSF48452">
    <property type="entry name" value="TPR-like"/>
    <property type="match status" value="3"/>
</dbReference>
<protein>
    <submittedName>
        <fullName evidence="3">Transcription factor TFIIIC subunit tfc4</fullName>
    </submittedName>
</protein>
<dbReference type="InterPro" id="IPR039340">
    <property type="entry name" value="Tfc4/TFIIIC-102/Sfc4"/>
</dbReference>
<dbReference type="PANTHER" id="PTHR23082">
    <property type="entry name" value="TRANSCRIPTION INITIATION FACTOR IIIC TFIIIC , POLYPEPTIDE 3-RELATED"/>
    <property type="match status" value="1"/>
</dbReference>
<reference evidence="3" key="1">
    <citation type="submission" date="2022-07" db="EMBL/GenBank/DDBJ databases">
        <title>Phylogenomic reconstructions and comparative analyses of Kickxellomycotina fungi.</title>
        <authorList>
            <person name="Reynolds N.K."/>
            <person name="Stajich J.E."/>
            <person name="Barry K."/>
            <person name="Grigoriev I.V."/>
            <person name="Crous P."/>
            <person name="Smith M.E."/>
        </authorList>
    </citation>
    <scope>NUCLEOTIDE SEQUENCE</scope>
    <source>
        <strain evidence="3">RSA 567</strain>
    </source>
</reference>
<feature type="region of interest" description="Disordered" evidence="2">
    <location>
        <begin position="468"/>
        <end position="541"/>
    </location>
</feature>
<feature type="repeat" description="TPR" evidence="1">
    <location>
        <begin position="176"/>
        <end position="209"/>
    </location>
</feature>
<organism evidence="3 4">
    <name type="scientific">Dimargaris verticillata</name>
    <dbReference type="NCBI Taxonomy" id="2761393"/>
    <lineage>
        <taxon>Eukaryota</taxon>
        <taxon>Fungi</taxon>
        <taxon>Fungi incertae sedis</taxon>
        <taxon>Zoopagomycota</taxon>
        <taxon>Kickxellomycotina</taxon>
        <taxon>Dimargaritomycetes</taxon>
        <taxon>Dimargaritales</taxon>
        <taxon>Dimargaritaceae</taxon>
        <taxon>Dimargaris</taxon>
    </lineage>
</organism>
<accession>A0A9W8E9I2</accession>
<comment type="caution">
    <text evidence="3">The sequence shown here is derived from an EMBL/GenBank/DDBJ whole genome shotgun (WGS) entry which is preliminary data.</text>
</comment>
<sequence length="1379" mass="154862">MTSPTQSPPPSDGEASERELDTLLQEIADMGPLDAPVLSLSHRLAQFDFSDESDVDLTIDDVDADATQDPEAAFQSFRDQVKATTGIGRAKGKRQRGRRREPKLSPEVQTLLGRANMEYVAEDYEGAIATYQEIIRLEPKVHKAWFSLAMIHEELGDKERAVMLFLVAAHITPSDGELWKRLAFLSKDQQNTDQALYCFSKAIRADPTDAEAILERAQIHVETELLVPALDDLQRYLILNPHDLVVVQSLAKLAVETSEYAPAIYFYEQLFYQAYVDAQKHSDPPPSSSSADQAPERGPDFTFNDLNMFAELCMLAGEYDKLIFHIRHGARLLQYRSQEQWWSTDDELDAIMRFLSSGDPDDPGWEMPPATTRQVVLPARGRAQKSSHVKSIPATPTIHELMQDPDPKEIAILGEYLGSHQLKCLVVTLNTGQDWSQQGLVDQEHIEMEARRFNEVVPVTDVESATLRLASSQDANRPPNQSTQRKPTSKRKRPLPRSRRLGRGGTRDSDDEYMPSDGEAPDSSAESEDLAEGPTSPMGSATSADILARREFHTLTDAINVAADYTLPIELMAKLGQAYIQLQQPETGFLYLASLWATDPPTYVDLFYETIEVLTRSGYYQYAYDACQILLTQEATAFASVWALAGTCLRELHRTDEAITCYETAAEGDPTDLDSQLSLAEIFQEHGDIPQALEWFQRVEQGRESLVTGNETDSQNQPSASAGNAARDSEAALLRLKRHSARRQTTQEHKLLLRLQALARRQERQEKDVALWCNILHLLKQRIESLEHQQTRSSQLSPSTPTPGADTPTDQLLVLPNYRQQIQAAREKFCHISNKLYNLFRHVREFYFTDRSRKFTCYSRWLTKRIPSRAAVAVLLNQAAEKSAPTEPLEERICQLLIGHQIDPAVVSLVRGHAVSTATVPLVPKASEQCSTAMEDDSVSDALQPSSPPAPHSSQELVTQDDITPTILRGMPFSSWLEVFIDYSLQLAYLGRIKDALQLLGNVMHANIFFYDHDASRQLHFISLALASRFGNFDLLYPLCRQWVSDVAFFEPILRLFSAMLCDGPRESMYYTYPVVTKLITRHLLLLSPTSTRPIPVDHALSLNDTVLAGRCADTTIPSSVTNTSTRKSARVNKLRRYLGAMGFRSAYFDSLMNRVDAPLMGLGSQLSERCSHLCIRQMLVLKGYFHLANGSIINAFKAFQAAHDLYPNDLHLKLCMGLSLIQRAMQRRSPNRHLVILEGFKHLFTYFETTMAASDDSPLINFEGTEAVDSTSLVQRRKRFEALFNIGRAFHLLGLVSLAVPYYECVLGMRATQGLDLTRESQRLACDSVRHNSPLDSEAVDDLLCPFRHEAAYNLAQIYMHSGNPGLAQHMLVTYCTI</sequence>
<dbReference type="OrthoDB" id="9991317at2759"/>
<evidence type="ECO:0000313" key="4">
    <source>
        <dbReference type="Proteomes" id="UP001151582"/>
    </source>
</evidence>
<feature type="compositionally biased region" description="Polar residues" evidence="2">
    <location>
        <begin position="708"/>
        <end position="722"/>
    </location>
</feature>
<dbReference type="GO" id="GO:0006383">
    <property type="term" value="P:transcription by RNA polymerase III"/>
    <property type="evidence" value="ECO:0007669"/>
    <property type="project" value="InterPro"/>
</dbReference>
<feature type="repeat" description="TPR" evidence="1">
    <location>
        <begin position="142"/>
        <end position="175"/>
    </location>
</feature>
<feature type="repeat" description="TPR" evidence="1">
    <location>
        <begin position="108"/>
        <end position="141"/>
    </location>
</feature>
<evidence type="ECO:0000256" key="2">
    <source>
        <dbReference type="SAM" id="MobiDB-lite"/>
    </source>
</evidence>
<keyword evidence="1" id="KW-0802">TPR repeat</keyword>
<feature type="region of interest" description="Disordered" evidence="2">
    <location>
        <begin position="789"/>
        <end position="810"/>
    </location>
</feature>
<dbReference type="InterPro" id="IPR019734">
    <property type="entry name" value="TPR_rpt"/>
</dbReference>
<gene>
    <name evidence="3" type="primary">TFC4</name>
    <name evidence="3" type="ORF">H4R34_002942</name>
</gene>